<accession>A0ABY9X5J3</accession>
<gene>
    <name evidence="1" type="ORF">F0U60_46010</name>
</gene>
<protein>
    <submittedName>
        <fullName evidence="1">Uncharacterized protein</fullName>
    </submittedName>
</protein>
<dbReference type="EMBL" id="CP043494">
    <property type="protein sequence ID" value="WNG50670.1"/>
    <property type="molecule type" value="Genomic_DNA"/>
</dbReference>
<proteinExistence type="predicted"/>
<sequence length="92" mass="9909">MKRMWSKTLVVMGAVVLAGGLALAEGKRQSKPREEEVQSPQACEAECKSDVQGCTTLCKKRMKVGDAECARVCGIMAQECAKDCRQGGGKEE</sequence>
<dbReference type="Proteomes" id="UP001611383">
    <property type="component" value="Chromosome"/>
</dbReference>
<evidence type="ECO:0000313" key="2">
    <source>
        <dbReference type="Proteomes" id="UP001611383"/>
    </source>
</evidence>
<dbReference type="RefSeq" id="WP_395810036.1">
    <property type="nucleotide sequence ID" value="NZ_CP043494.1"/>
</dbReference>
<reference evidence="1 2" key="1">
    <citation type="submission" date="2019-08" db="EMBL/GenBank/DDBJ databases">
        <title>Archangium and Cystobacter genomes.</title>
        <authorList>
            <person name="Chen I.-C.K."/>
            <person name="Wielgoss S."/>
        </authorList>
    </citation>
    <scope>NUCLEOTIDE SEQUENCE [LARGE SCALE GENOMIC DNA]</scope>
    <source>
        <strain evidence="1 2">Cbm 6</strain>
    </source>
</reference>
<keyword evidence="2" id="KW-1185">Reference proteome</keyword>
<evidence type="ECO:0000313" key="1">
    <source>
        <dbReference type="EMBL" id="WNG50670.1"/>
    </source>
</evidence>
<name>A0ABY9X5J3_9BACT</name>
<organism evidence="1 2">
    <name type="scientific">Archangium minus</name>
    <dbReference type="NCBI Taxonomy" id="83450"/>
    <lineage>
        <taxon>Bacteria</taxon>
        <taxon>Pseudomonadati</taxon>
        <taxon>Myxococcota</taxon>
        <taxon>Myxococcia</taxon>
        <taxon>Myxococcales</taxon>
        <taxon>Cystobacterineae</taxon>
        <taxon>Archangiaceae</taxon>
        <taxon>Archangium</taxon>
    </lineage>
</organism>